<sequence length="2689" mass="301009">MAEDFSQRTSPIAVLRGILAGYPFSAGILKEIIQNSEDARATKQIFFLDRRTHPSTQLYHADLVSTQGPALLAFNDALFKDDDWTALRNMYQSSKGSDSTKIGKFGIGFRSVFHLTDCPQILSGKGFAIFDPLQAFTGSEGKKLPTENVVKDYPDHLQSILPTSLHELLQDGEFNGTIVRCPLRLSASPTHDIYGGISNEIVRPDRIGKILADFVEEGLDDTALFLKNIQQITIIDIDQQGVFTTLANATFARHDPEWSFEQASVCKIDMEISRQQGQKSTATWIMTTCQFPDNEATDLLSQSIPSNENVASTIRKHKLNSTITLAVRNEHPAEVTGRLFTHLPLPITTSFNAHINAMFALTSDRQHLLNGEDRVAVGSSDHILRKWNTLLFDHFIPQTWRRYLRYVAEKATSSESIYSAWPGRAAGGEWRNVPMKLFEAVLAEHMAIWPVFIPSTSSNMTLKALDAADHVVARPSDSSATIEALTSLGLNVIQLPQTIWTLLETSSSEGLNMMSPGSTHAALLVKPSKFSSASSATLNIVLQYLLSDSNVRNIVGLPLIPHTSGYVSLQPLSSKSTYTLLENGPSGIFNELDASHNIALNLLPDDAASLLLKQGPGLLNVAILSNDRIVQYLDIFLQRNGTSTPSRSTVFWLLSFWEWLADWNDRELLQRRIQNMDLIPCMDGLKSTSQPLFNMGTLDSTTISHLQQFALAFVHPDFKSWKLSSIYTPKDPTDLHAVIDAIPTQHSLKLTRSVVEGFLRHCGDYATSSTMRGRPFTKAEIQKLRRLPLFVVVDPDNLEHTLNSETFGPIPPTAKIQFMQDVPGYLPILPNTVFLKLSLNLASKLTDLLSPASDRISSSALLELALDNFRLQTASIWSAILEHVESNQFSIPPSVMKKLANTPFLKVGGGNPDISPAEAIDPSSPLARLFEQGHAKIPLEQGAQDDTSARLQCLRNIGLMQTSLTTSMFAERILYLSRQDSCSTDAVRLSQDLLLYLYEGYTDFDLRSLDPTFLNHQNLRWLPTDKGLACPKDSWDASDRSTSKYLYNLVIPCLKVEFDTYGLQGFMGWDKPLPQAVILKQFDLVLDNSSMSQRDRYTAVSHIISALSHRQLSTSEWDELRRVARIGRCWVPTPEKILVEAQDAIFDTPIPDSGLYRIYVNEAGREFMAALGCMERPGVATIIRKLRLLGEKPPSNRWVQAGLRLLTWLPGDLSPSEQNEVVVPDITRSFRPLRRTKYNDVYITPRGPLSDDLGEYFLAHPQLDDSLAYRLQLDRLGLQFATALPGLSMGAKPLAQIQNVLKAYSPEQFLVEFIANAVDANATRFTAVTSEYTGSTSSPPRILSPSTMSGIVNSPSIIIHNDSVFEDRDFSGICETSVGTKGGVADTIGRFGLGSATMFYFCEVAMIISRNNVLFLNPSGMHLPNKQTAFLLGLNQVRKYYPDHLAPVHGLFDFDATDNMEGYQGTIFVLFLRSQNALDKPSDLAYEKIWEPKVIRRRFFDPFFDDLAPNSLLFTQLESIETISRSQSGHQHRVWRCHARRSERVLDSYQSASLTTTYSFSDVEIISSRDLREFAIKWRVAYQKGIPVPHRLHSPGFRFQDPAVAGIAARIGTSGGSDSNTVFRYFSTLPLPIQTRMRVHIMASFYLSPDRRSVRLDKSDAPDTKYNHWLLRDIIPPLYLFLLESLVNEKAGNKHWWPKVVNKDFGDHMCEDIIEAFYAEHLPSSPRQVFNSISSHSPALCPSEVVVLQAGTPPAVRGILEHFKSSRLPSLGTRVTSLIEKHTKASINYVTPEFLRDEILSQESAFCLFFSPAPRKRPAATYLPTVHLAHQLQEVYDYLASSNLPGLPILLLSNNTFVEFERASSTRKYFGWPTTGSTIHSTFRHHFTPNHFIHPELDQKAMAAFSLNVVTFGATQLLSLISDTLSKQETLENASRATANWIADFWRFWVDYKSLGIKVQDIREFPLVPTTSPNQYVSLKACEQSGCALLIQKASWKKPLEEALQSLGLFTVCPWSENLPPGVSENLHQTSQYPWASLEKLVNVLGNVDVVQKIGDGTPLHNAFATWARDLVSFATFPKGSGWLQSRSRGLPIWPTIVNSQQLIRSANSTYMLPQQVNMHLAARFISKPLSEYEFALERLNGDKIEIQRIPSLLSLSGCSATSEKELRDYKKFLLSWIDKVPHPCRSLYVPNFLGEFQPAHSLYARDHLFCNAFGEESEHFVSPVFSSLESQLDRHGIKRQSSLDFASFVACANAIDIAVKSSNDNAASLCERASVVFKAYATDAAISAHKQGAQKERLLSRLDELDFIPRRMGSYRLPSSVSGTQGIKIPENITSLAHVVKPSILVREEFEAVAWTQRACFKVQPDQCILPIYDKIGKPSTLEVVLHLESLCKISKESDLTAIQKAIIVEDVKASYSFLTKHLVSDGTNTCDPLPTDLSTKEIFLNVHDPADTQETWTWRKAKELIYTDRGETQHVYGVKRFLESYRALLTHAGVLTEFQPQLERPAPAESEKTIREKFDELRTSGLFMDVTIEAINDQTSLEFLPAHLALLAASSSNPSLPYLDATNQTSNTTPIVLSPRHDGPDSSRFSETAVTCVLNYIYSTTYRVTPQEILLPHLLQAFLLAYRWQIDDVFALIETRLVKSIKPRTLADIQKMAKKCDASSLISACEKYNEENRVYIERVLGEY</sequence>
<dbReference type="InterPro" id="IPR011333">
    <property type="entry name" value="SKP1/BTB/POZ_sf"/>
</dbReference>
<gene>
    <name evidence="2" type="ORF">CVT24_007593</name>
</gene>
<dbReference type="SUPFAM" id="SSF54695">
    <property type="entry name" value="POZ domain"/>
    <property type="match status" value="1"/>
</dbReference>
<reference evidence="2 3" key="1">
    <citation type="journal article" date="2018" name="Evol. Lett.">
        <title>Horizontal gene cluster transfer increased hallucinogenic mushroom diversity.</title>
        <authorList>
            <person name="Reynolds H.T."/>
            <person name="Vijayakumar V."/>
            <person name="Gluck-Thaler E."/>
            <person name="Korotkin H.B."/>
            <person name="Matheny P.B."/>
            <person name="Slot J.C."/>
        </authorList>
    </citation>
    <scope>NUCLEOTIDE SEQUENCE [LARGE SCALE GENOMIC DNA]</scope>
    <source>
        <strain evidence="2 3">2629</strain>
    </source>
</reference>
<dbReference type="GO" id="GO:0030544">
    <property type="term" value="F:Hsp70 protein binding"/>
    <property type="evidence" value="ECO:0007669"/>
    <property type="project" value="TreeGrafter"/>
</dbReference>
<dbReference type="STRING" id="181874.A0A409YLZ4"/>
<dbReference type="SUPFAM" id="SSF55874">
    <property type="entry name" value="ATPase domain of HSP90 chaperone/DNA topoisomerase II/histidine kinase"/>
    <property type="match status" value="2"/>
</dbReference>
<dbReference type="InterPro" id="IPR036890">
    <property type="entry name" value="HATPase_C_sf"/>
</dbReference>
<dbReference type="Pfam" id="PF25794">
    <property type="entry name" value="SACS"/>
    <property type="match status" value="2"/>
</dbReference>
<dbReference type="EMBL" id="NHTK01001046">
    <property type="protein sequence ID" value="PPR03604.1"/>
    <property type="molecule type" value="Genomic_DNA"/>
</dbReference>
<organism evidence="2 3">
    <name type="scientific">Panaeolus cyanescens</name>
    <dbReference type="NCBI Taxonomy" id="181874"/>
    <lineage>
        <taxon>Eukaryota</taxon>
        <taxon>Fungi</taxon>
        <taxon>Dikarya</taxon>
        <taxon>Basidiomycota</taxon>
        <taxon>Agaricomycotina</taxon>
        <taxon>Agaricomycetes</taxon>
        <taxon>Agaricomycetidae</taxon>
        <taxon>Agaricales</taxon>
        <taxon>Agaricineae</taxon>
        <taxon>Galeropsidaceae</taxon>
        <taxon>Panaeolus</taxon>
    </lineage>
</organism>
<protein>
    <recommendedName>
        <fullName evidence="1">Sacsin/Nov domain-containing protein</fullName>
    </recommendedName>
</protein>
<evidence type="ECO:0000313" key="2">
    <source>
        <dbReference type="EMBL" id="PPR03604.1"/>
    </source>
</evidence>
<proteinExistence type="predicted"/>
<feature type="domain" description="Sacsin/Nov" evidence="1">
    <location>
        <begin position="1295"/>
        <end position="1524"/>
    </location>
</feature>
<accession>A0A409YLZ4</accession>
<dbReference type="PANTHER" id="PTHR15600">
    <property type="entry name" value="SACSIN"/>
    <property type="match status" value="1"/>
</dbReference>
<keyword evidence="3" id="KW-1185">Reference proteome</keyword>
<comment type="caution">
    <text evidence="2">The sequence shown here is derived from an EMBL/GenBank/DDBJ whole genome shotgun (WGS) entry which is preliminary data.</text>
</comment>
<evidence type="ECO:0000259" key="1">
    <source>
        <dbReference type="Pfam" id="PF25794"/>
    </source>
</evidence>
<dbReference type="PANTHER" id="PTHR15600:SF42">
    <property type="entry name" value="SACSIN"/>
    <property type="match status" value="1"/>
</dbReference>
<feature type="domain" description="Sacsin/Nov" evidence="1">
    <location>
        <begin position="14"/>
        <end position="240"/>
    </location>
</feature>
<evidence type="ECO:0000313" key="3">
    <source>
        <dbReference type="Proteomes" id="UP000284842"/>
    </source>
</evidence>
<dbReference type="Gene3D" id="3.30.710.10">
    <property type="entry name" value="Potassium Channel Kv1.1, Chain A"/>
    <property type="match status" value="1"/>
</dbReference>
<dbReference type="InParanoid" id="A0A409YLZ4"/>
<dbReference type="OrthoDB" id="1262810at2759"/>
<dbReference type="NCBIfam" id="NF047352">
    <property type="entry name" value="P_loop_sacsin"/>
    <property type="match status" value="1"/>
</dbReference>
<dbReference type="InterPro" id="IPR052972">
    <property type="entry name" value="Sacsin_chaperone_reg"/>
</dbReference>
<dbReference type="InterPro" id="IPR058210">
    <property type="entry name" value="SACS/Nov_dom"/>
</dbReference>
<name>A0A409YLZ4_9AGAR</name>
<dbReference type="Proteomes" id="UP000284842">
    <property type="component" value="Unassembled WGS sequence"/>
</dbReference>